<dbReference type="EMBL" id="JUIV01000009">
    <property type="protein sequence ID" value="RYJ38340.1"/>
    <property type="molecule type" value="Genomic_DNA"/>
</dbReference>
<organism evidence="1 2">
    <name type="scientific">Flavobacterium anhuiense</name>
    <dbReference type="NCBI Taxonomy" id="459526"/>
    <lineage>
        <taxon>Bacteria</taxon>
        <taxon>Pseudomonadati</taxon>
        <taxon>Bacteroidota</taxon>
        <taxon>Flavobacteriia</taxon>
        <taxon>Flavobacteriales</taxon>
        <taxon>Flavobacteriaceae</taxon>
        <taxon>Flavobacterium</taxon>
    </lineage>
</organism>
<dbReference type="SUPFAM" id="SSF50494">
    <property type="entry name" value="Trypsin-like serine proteases"/>
    <property type="match status" value="1"/>
</dbReference>
<gene>
    <name evidence="1" type="ORF">NU08_2663</name>
</gene>
<accession>A0A444VXK6</accession>
<evidence type="ECO:0000313" key="2">
    <source>
        <dbReference type="Proteomes" id="UP000290433"/>
    </source>
</evidence>
<reference evidence="1 2" key="1">
    <citation type="submission" date="2014-12" db="EMBL/GenBank/DDBJ databases">
        <title>Genome sequence of Flavobacterium anhuiense RCM74.</title>
        <authorList>
            <person name="Kim J.F."/>
            <person name="Song J.Y."/>
            <person name="Kwak M.-J."/>
            <person name="Lee S.-W."/>
        </authorList>
    </citation>
    <scope>NUCLEOTIDE SEQUENCE [LARGE SCALE GENOMIC DNA]</scope>
    <source>
        <strain evidence="1 2">RCM74</strain>
    </source>
</reference>
<evidence type="ECO:0008006" key="3">
    <source>
        <dbReference type="Google" id="ProtNLM"/>
    </source>
</evidence>
<proteinExistence type="predicted"/>
<dbReference type="AlphaFoldDB" id="A0A444VXK6"/>
<dbReference type="Proteomes" id="UP000290433">
    <property type="component" value="Unassembled WGS sequence"/>
</dbReference>
<name>A0A444VXK6_9FLAO</name>
<evidence type="ECO:0000313" key="1">
    <source>
        <dbReference type="EMBL" id="RYJ38340.1"/>
    </source>
</evidence>
<protein>
    <recommendedName>
        <fullName evidence="3">Trypsin-like peptidase domain-containing protein</fullName>
    </recommendedName>
</protein>
<comment type="caution">
    <text evidence="1">The sequence shown here is derived from an EMBL/GenBank/DDBJ whole genome shotgun (WGS) entry which is preliminary data.</text>
</comment>
<sequence length="270" mass="31057">METLAEKYRSLQLSSLNSMKSYTCMLLTNTPKVHGTGVFIQIQNHYFLISAAHVFDNYEELFIPLSQNYEIIKAGGEIFHINKVIREKDGVDITVMKLDDQCVPHLLRTYNFLQADDLAINHIFQSEEYYTFLGYPTTKSKILYKSDIFDSTSFFHFTTPKSKDDDYSKINRNPAVNVITSYNRKLSFNHKKMMFGTGPDLHGISGCGLWFTDPLDIFTGIVKPKLTAIMTDWPIKNRGIIIGTRIDIITGIIRKYLNVDFPESRIVRIN</sequence>
<dbReference type="InterPro" id="IPR009003">
    <property type="entry name" value="Peptidase_S1_PA"/>
</dbReference>